<proteinExistence type="predicted"/>
<feature type="compositionally biased region" description="Basic and acidic residues" evidence="5">
    <location>
        <begin position="611"/>
        <end position="620"/>
    </location>
</feature>
<evidence type="ECO:0000313" key="8">
    <source>
        <dbReference type="EMBL" id="OAA57095.1"/>
    </source>
</evidence>
<keyword evidence="9" id="KW-1185">Reference proteome</keyword>
<evidence type="ECO:0000256" key="5">
    <source>
        <dbReference type="SAM" id="MobiDB-lite"/>
    </source>
</evidence>
<evidence type="ECO:0000313" key="9">
    <source>
        <dbReference type="Proteomes" id="UP000076874"/>
    </source>
</evidence>
<feature type="domain" description="Major facilitator superfamily (MFS) profile" evidence="7">
    <location>
        <begin position="101"/>
        <end position="577"/>
    </location>
</feature>
<dbReference type="GO" id="GO:0005886">
    <property type="term" value="C:plasma membrane"/>
    <property type="evidence" value="ECO:0007669"/>
    <property type="project" value="TreeGrafter"/>
</dbReference>
<evidence type="ECO:0000256" key="4">
    <source>
        <dbReference type="ARBA" id="ARBA00023136"/>
    </source>
</evidence>
<gene>
    <name evidence="8" type="ORF">SPI_07476</name>
</gene>
<keyword evidence="3 6" id="KW-1133">Transmembrane helix</keyword>
<feature type="compositionally biased region" description="Basic and acidic residues" evidence="5">
    <location>
        <begin position="77"/>
        <end position="89"/>
    </location>
</feature>
<feature type="transmembrane region" description="Helical" evidence="6">
    <location>
        <begin position="388"/>
        <end position="408"/>
    </location>
</feature>
<sequence>MYLAYKYIKKKRQEKKRLQNETGEAERRKQSNAALARLAGDGNTPLPTADGNDETAVVHDQVAEPLEPTNANGETPPNDKKELTPEEKAAQKRRRIYRWKVIFGLMMPFTLQGLDTTIVASALPYIAADFNQIAQLNWIISAFNLTSAAFLPFWSQLADVFGRQVTIYATLVMMLIGSAICTGAPTHAFGALLLGRALQGVGASGINICVRTILADRVSLKDYAVNWTLFALVSTFSYSVGPVIGGYLTDSNWRWCFAINLPVATVAIALVVILLRNDLLGPQPLPELEGRDITTRRGRFFARIGTIDVGGQLLFLWGLGLVILALTWGGGVYGWNTANVLAPLIIGAVLSIVWLGYEYLMVPGRAIARIFPAQRAMMPWALLSQRDIGLLFIINFSIGTAMFSNLYFLDLYFDLVRGNSASKAGTSLLYFLPGLGVGAYTAMLASNVWPRQTFPPLLFGGLTSAVGITVLAYAVHANNVSLVYGMMALTGHGVGSRLNPGSMHGLAYFPRETAAISCVVSFAIPFGGTVTLTLMSTVFNNKGGSLGTVDDARRGIMWAFISVIPFVWVTVLATTFLGNVWILKNNDHEVATSPYFWSILTRKPVVREKRSRLDDGHFSKENTTGLPPQDEEKALSGNGPTSGIPVDDGYTLAELTGGKNDRDKQPPV</sequence>
<evidence type="ECO:0000256" key="2">
    <source>
        <dbReference type="ARBA" id="ARBA00022692"/>
    </source>
</evidence>
<dbReference type="OrthoDB" id="6770063at2759"/>
<feature type="region of interest" description="Disordered" evidence="5">
    <location>
        <begin position="37"/>
        <end position="89"/>
    </location>
</feature>
<feature type="transmembrane region" description="Helical" evidence="6">
    <location>
        <begin position="457"/>
        <end position="476"/>
    </location>
</feature>
<dbReference type="PANTHER" id="PTHR23501:SF39">
    <property type="entry name" value="MULTIDRUG TRANSPORTER, PUTATIVE (AFU_ORTHOLOGUE AFUA_1G05010)-RELATED"/>
    <property type="match status" value="1"/>
</dbReference>
<protein>
    <submittedName>
        <fullName evidence="8">Major facilitator superfamily domain, general substrate transporter</fullName>
    </submittedName>
</protein>
<name>A0A162IH61_9HYPO</name>
<dbReference type="AlphaFoldDB" id="A0A162IH61"/>
<organism evidence="8 9">
    <name type="scientific">Niveomyces insectorum RCEF 264</name>
    <dbReference type="NCBI Taxonomy" id="1081102"/>
    <lineage>
        <taxon>Eukaryota</taxon>
        <taxon>Fungi</taxon>
        <taxon>Dikarya</taxon>
        <taxon>Ascomycota</taxon>
        <taxon>Pezizomycotina</taxon>
        <taxon>Sordariomycetes</taxon>
        <taxon>Hypocreomycetidae</taxon>
        <taxon>Hypocreales</taxon>
        <taxon>Cordycipitaceae</taxon>
        <taxon>Niveomyces</taxon>
    </lineage>
</organism>
<feature type="region of interest" description="Disordered" evidence="5">
    <location>
        <begin position="611"/>
        <end position="668"/>
    </location>
</feature>
<feature type="compositionally biased region" description="Basic and acidic residues" evidence="5">
    <location>
        <begin position="659"/>
        <end position="668"/>
    </location>
</feature>
<reference evidence="8 9" key="1">
    <citation type="journal article" date="2016" name="Genome Biol. Evol.">
        <title>Divergent and convergent evolution of fungal pathogenicity.</title>
        <authorList>
            <person name="Shang Y."/>
            <person name="Xiao G."/>
            <person name="Zheng P."/>
            <person name="Cen K."/>
            <person name="Zhan S."/>
            <person name="Wang C."/>
        </authorList>
    </citation>
    <scope>NUCLEOTIDE SEQUENCE [LARGE SCALE GENOMIC DNA]</scope>
    <source>
        <strain evidence="8 9">RCEF 264</strain>
    </source>
</reference>
<dbReference type="Proteomes" id="UP000076874">
    <property type="component" value="Unassembled WGS sequence"/>
</dbReference>
<accession>A0A162IH61</accession>
<dbReference type="InterPro" id="IPR020846">
    <property type="entry name" value="MFS_dom"/>
</dbReference>
<dbReference type="GO" id="GO:0022857">
    <property type="term" value="F:transmembrane transporter activity"/>
    <property type="evidence" value="ECO:0007669"/>
    <property type="project" value="InterPro"/>
</dbReference>
<feature type="transmembrane region" description="Helical" evidence="6">
    <location>
        <begin position="101"/>
        <end position="127"/>
    </location>
</feature>
<feature type="transmembrane region" description="Helical" evidence="6">
    <location>
        <begin position="165"/>
        <end position="185"/>
    </location>
</feature>
<keyword evidence="2 6" id="KW-0812">Transmembrane</keyword>
<dbReference type="InterPro" id="IPR011701">
    <property type="entry name" value="MFS"/>
</dbReference>
<feature type="transmembrane region" description="Helical" evidence="6">
    <location>
        <begin position="133"/>
        <end position="153"/>
    </location>
</feature>
<feature type="transmembrane region" description="Helical" evidence="6">
    <location>
        <begin position="255"/>
        <end position="275"/>
    </location>
</feature>
<dbReference type="InterPro" id="IPR036259">
    <property type="entry name" value="MFS_trans_sf"/>
</dbReference>
<dbReference type="Pfam" id="PF07690">
    <property type="entry name" value="MFS_1"/>
    <property type="match status" value="1"/>
</dbReference>
<dbReference type="Gene3D" id="1.20.1250.20">
    <property type="entry name" value="MFS general substrate transporter like domains"/>
    <property type="match status" value="1"/>
</dbReference>
<evidence type="ECO:0000256" key="6">
    <source>
        <dbReference type="SAM" id="Phobius"/>
    </source>
</evidence>
<feature type="transmembrane region" description="Helical" evidence="6">
    <location>
        <begin position="428"/>
        <end position="445"/>
    </location>
</feature>
<feature type="transmembrane region" description="Helical" evidence="6">
    <location>
        <begin position="341"/>
        <end position="360"/>
    </location>
</feature>
<evidence type="ECO:0000256" key="3">
    <source>
        <dbReference type="ARBA" id="ARBA00022989"/>
    </source>
</evidence>
<evidence type="ECO:0000259" key="7">
    <source>
        <dbReference type="PROSITE" id="PS50850"/>
    </source>
</evidence>
<evidence type="ECO:0000256" key="1">
    <source>
        <dbReference type="ARBA" id="ARBA00004141"/>
    </source>
</evidence>
<dbReference type="PROSITE" id="PS50850">
    <property type="entry name" value="MFS"/>
    <property type="match status" value="1"/>
</dbReference>
<dbReference type="PANTHER" id="PTHR23501">
    <property type="entry name" value="MAJOR FACILITATOR SUPERFAMILY"/>
    <property type="match status" value="1"/>
</dbReference>
<feature type="transmembrane region" description="Helical" evidence="6">
    <location>
        <begin position="514"/>
        <end position="535"/>
    </location>
</feature>
<comment type="subcellular location">
    <subcellularLocation>
        <location evidence="1">Membrane</location>
        <topology evidence="1">Multi-pass membrane protein</topology>
    </subcellularLocation>
</comment>
<comment type="caution">
    <text evidence="8">The sequence shown here is derived from an EMBL/GenBank/DDBJ whole genome shotgun (WGS) entry which is preliminary data.</text>
</comment>
<dbReference type="SUPFAM" id="SSF103473">
    <property type="entry name" value="MFS general substrate transporter"/>
    <property type="match status" value="2"/>
</dbReference>
<feature type="transmembrane region" description="Helical" evidence="6">
    <location>
        <begin position="227"/>
        <end position="249"/>
    </location>
</feature>
<dbReference type="EMBL" id="AZHD01000015">
    <property type="protein sequence ID" value="OAA57095.1"/>
    <property type="molecule type" value="Genomic_DNA"/>
</dbReference>
<keyword evidence="4 6" id="KW-0472">Membrane</keyword>
<feature type="transmembrane region" description="Helical" evidence="6">
    <location>
        <begin position="313"/>
        <end position="335"/>
    </location>
</feature>
<feature type="transmembrane region" description="Helical" evidence="6">
    <location>
        <begin position="556"/>
        <end position="583"/>
    </location>
</feature>